<proteinExistence type="predicted"/>
<keyword evidence="3 5" id="KW-1133">Transmembrane helix</keyword>
<feature type="transmembrane region" description="Helical" evidence="5">
    <location>
        <begin position="81"/>
        <end position="104"/>
    </location>
</feature>
<dbReference type="PANTHER" id="PTHR46641:SF1">
    <property type="entry name" value="G-PROTEIN COUPLED RECEPTORS FAMILY 1 PROFILE DOMAIN-CONTAINING PROTEIN"/>
    <property type="match status" value="1"/>
</dbReference>
<dbReference type="WBParaSite" id="ALUE_0001684701-mRNA-1">
    <property type="protein sequence ID" value="ALUE_0001684701-mRNA-1"/>
    <property type="gene ID" value="ALUE_0001684701"/>
</dbReference>
<dbReference type="Gene3D" id="1.20.1070.10">
    <property type="entry name" value="Rhodopsin 7-helix transmembrane proteins"/>
    <property type="match status" value="1"/>
</dbReference>
<name>A0A0M3IF85_ASCLU</name>
<keyword evidence="7" id="KW-1185">Reference proteome</keyword>
<evidence type="ECO:0000259" key="6">
    <source>
        <dbReference type="PROSITE" id="PS50262"/>
    </source>
</evidence>
<dbReference type="PANTHER" id="PTHR46641">
    <property type="entry name" value="FMRFAMIDE RECEPTOR-RELATED"/>
    <property type="match status" value="1"/>
</dbReference>
<reference evidence="8" key="1">
    <citation type="submission" date="2017-02" db="UniProtKB">
        <authorList>
            <consortium name="WormBaseParasite"/>
        </authorList>
    </citation>
    <scope>IDENTIFICATION</scope>
</reference>
<evidence type="ECO:0000256" key="1">
    <source>
        <dbReference type="ARBA" id="ARBA00004370"/>
    </source>
</evidence>
<sequence length="370" mass="42481">MAVENCTEEYDFYEPNEKFLLGKSPTMAVENCTEEYDFYEPNEKFLLGVLALPFIVIGLMANAMSVRIFSHRQMRIQPVNWYLMLLAISDSVILIGAFFVLTLPRLGEVLTWWNATAISYYSTPYMYAFMTLAQTVSVWMTTAMSIHRFIGVCIPFKANQILTERNVKLLIVCVIVASVLFNSTRFFEVYIADVCYMPLIKAELPVLLPTELRMNTLYRKIFYEWAYTLIMFAIPFTILIVVNTLVIIAVHRSRKVHAKLNVSDDGLRKQELAKEIATSVMLVAVVLAFLLCNTLAFVVNILEKLDMSELYGDTVPWSNMLVMTNASINICIYCMFSDKYRQLFSLYVRSCFCCLKGNKDDSFQVILSSY</sequence>
<dbReference type="Proteomes" id="UP000036681">
    <property type="component" value="Unplaced"/>
</dbReference>
<dbReference type="Pfam" id="PF00001">
    <property type="entry name" value="7tm_1"/>
    <property type="match status" value="1"/>
</dbReference>
<keyword evidence="4 5" id="KW-0472">Membrane</keyword>
<feature type="transmembrane region" description="Helical" evidence="5">
    <location>
        <begin position="225"/>
        <end position="250"/>
    </location>
</feature>
<feature type="transmembrane region" description="Helical" evidence="5">
    <location>
        <begin position="124"/>
        <end position="146"/>
    </location>
</feature>
<dbReference type="PRINTS" id="PR00237">
    <property type="entry name" value="GPCRRHODOPSN"/>
</dbReference>
<comment type="subcellular location">
    <subcellularLocation>
        <location evidence="1">Membrane</location>
    </subcellularLocation>
</comment>
<dbReference type="AlphaFoldDB" id="A0A0M3IF85"/>
<dbReference type="CDD" id="cd14978">
    <property type="entry name" value="7tmA_FMRFamide_R-like"/>
    <property type="match status" value="1"/>
</dbReference>
<evidence type="ECO:0000313" key="8">
    <source>
        <dbReference type="WBParaSite" id="ALUE_0001684701-mRNA-1"/>
    </source>
</evidence>
<evidence type="ECO:0000256" key="5">
    <source>
        <dbReference type="SAM" id="Phobius"/>
    </source>
</evidence>
<dbReference type="InterPro" id="IPR017452">
    <property type="entry name" value="GPCR_Rhodpsn_7TM"/>
</dbReference>
<organism evidence="7 8">
    <name type="scientific">Ascaris lumbricoides</name>
    <name type="common">Giant roundworm</name>
    <dbReference type="NCBI Taxonomy" id="6252"/>
    <lineage>
        <taxon>Eukaryota</taxon>
        <taxon>Metazoa</taxon>
        <taxon>Ecdysozoa</taxon>
        <taxon>Nematoda</taxon>
        <taxon>Chromadorea</taxon>
        <taxon>Rhabditida</taxon>
        <taxon>Spirurina</taxon>
        <taxon>Ascaridomorpha</taxon>
        <taxon>Ascaridoidea</taxon>
        <taxon>Ascarididae</taxon>
        <taxon>Ascaris</taxon>
    </lineage>
</organism>
<evidence type="ECO:0000313" key="7">
    <source>
        <dbReference type="Proteomes" id="UP000036681"/>
    </source>
</evidence>
<dbReference type="GO" id="GO:0016020">
    <property type="term" value="C:membrane"/>
    <property type="evidence" value="ECO:0007669"/>
    <property type="project" value="UniProtKB-SubCell"/>
</dbReference>
<keyword evidence="2 5" id="KW-0812">Transmembrane</keyword>
<dbReference type="InterPro" id="IPR052954">
    <property type="entry name" value="GPCR-Ligand_Int"/>
</dbReference>
<evidence type="ECO:0000256" key="2">
    <source>
        <dbReference type="ARBA" id="ARBA00022692"/>
    </source>
</evidence>
<dbReference type="PROSITE" id="PS50262">
    <property type="entry name" value="G_PROTEIN_RECEP_F1_2"/>
    <property type="match status" value="1"/>
</dbReference>
<evidence type="ECO:0000256" key="4">
    <source>
        <dbReference type="ARBA" id="ARBA00023136"/>
    </source>
</evidence>
<evidence type="ECO:0000256" key="3">
    <source>
        <dbReference type="ARBA" id="ARBA00022989"/>
    </source>
</evidence>
<feature type="domain" description="G-protein coupled receptors family 1 profile" evidence="6">
    <location>
        <begin position="61"/>
        <end position="333"/>
    </location>
</feature>
<feature type="transmembrane region" description="Helical" evidence="5">
    <location>
        <begin position="276"/>
        <end position="297"/>
    </location>
</feature>
<feature type="transmembrane region" description="Helical" evidence="5">
    <location>
        <begin position="317"/>
        <end position="336"/>
    </location>
</feature>
<dbReference type="GO" id="GO:0004930">
    <property type="term" value="F:G protein-coupled receptor activity"/>
    <property type="evidence" value="ECO:0007669"/>
    <property type="project" value="InterPro"/>
</dbReference>
<dbReference type="SUPFAM" id="SSF81321">
    <property type="entry name" value="Family A G protein-coupled receptor-like"/>
    <property type="match status" value="1"/>
</dbReference>
<protein>
    <submittedName>
        <fullName evidence="8">G_PROTEIN_RECEP_F1_2 domain-containing protein</fullName>
    </submittedName>
</protein>
<accession>A0A0M3IF85</accession>
<feature type="transmembrane region" description="Helical" evidence="5">
    <location>
        <begin position="45"/>
        <end position="69"/>
    </location>
</feature>
<feature type="transmembrane region" description="Helical" evidence="5">
    <location>
        <begin position="167"/>
        <end position="187"/>
    </location>
</feature>
<dbReference type="InterPro" id="IPR000276">
    <property type="entry name" value="GPCR_Rhodpsn"/>
</dbReference>